<comment type="similarity">
    <text evidence="1">Belongs to the UPF0065 (bug) family.</text>
</comment>
<dbReference type="PROSITE" id="PS51318">
    <property type="entry name" value="TAT"/>
    <property type="match status" value="1"/>
</dbReference>
<dbReference type="SUPFAM" id="SSF53850">
    <property type="entry name" value="Periplasmic binding protein-like II"/>
    <property type="match status" value="1"/>
</dbReference>
<name>A0A923SBH4_9BURK</name>
<evidence type="ECO:0000313" key="2">
    <source>
        <dbReference type="EMBL" id="MBC5783178.1"/>
    </source>
</evidence>
<dbReference type="EMBL" id="JACORT010000003">
    <property type="protein sequence ID" value="MBC5783178.1"/>
    <property type="molecule type" value="Genomic_DNA"/>
</dbReference>
<dbReference type="Pfam" id="PF03401">
    <property type="entry name" value="TctC"/>
    <property type="match status" value="1"/>
</dbReference>
<dbReference type="PIRSF" id="PIRSF017082">
    <property type="entry name" value="YflP"/>
    <property type="match status" value="1"/>
</dbReference>
<dbReference type="CDD" id="cd13578">
    <property type="entry name" value="PBP2_Bug27"/>
    <property type="match status" value="1"/>
</dbReference>
<dbReference type="InterPro" id="IPR042100">
    <property type="entry name" value="Bug_dom1"/>
</dbReference>
<dbReference type="PANTHER" id="PTHR42928:SF5">
    <property type="entry name" value="BLR1237 PROTEIN"/>
    <property type="match status" value="1"/>
</dbReference>
<accession>A0A923SBH4</accession>
<reference evidence="2" key="1">
    <citation type="submission" date="2020-08" db="EMBL/GenBank/DDBJ databases">
        <title>Ramlibacter sp. USB13 16S ribosomal RNA gene genome sequencing and assembly.</title>
        <authorList>
            <person name="Kang M."/>
        </authorList>
    </citation>
    <scope>NUCLEOTIDE SEQUENCE</scope>
    <source>
        <strain evidence="2">USB13</strain>
    </source>
</reference>
<proteinExistence type="inferred from homology"/>
<keyword evidence="3" id="KW-1185">Reference proteome</keyword>
<dbReference type="Gene3D" id="3.40.190.150">
    <property type="entry name" value="Bordetella uptake gene, domain 1"/>
    <property type="match status" value="1"/>
</dbReference>
<dbReference type="AlphaFoldDB" id="A0A923SBH4"/>
<gene>
    <name evidence="2" type="ORF">H8N03_09505</name>
</gene>
<dbReference type="Proteomes" id="UP000608513">
    <property type="component" value="Unassembled WGS sequence"/>
</dbReference>
<dbReference type="PANTHER" id="PTHR42928">
    <property type="entry name" value="TRICARBOXYLATE-BINDING PROTEIN"/>
    <property type="match status" value="1"/>
</dbReference>
<dbReference type="InterPro" id="IPR006311">
    <property type="entry name" value="TAT_signal"/>
</dbReference>
<dbReference type="Gene3D" id="3.40.190.10">
    <property type="entry name" value="Periplasmic binding protein-like II"/>
    <property type="match status" value="1"/>
</dbReference>
<sequence>MQRRTFVTGAAGLAASVALPMARAQQLPTGPVRIIVGFAPGGGTDILARVIGQKLADMWKTQVIVENKAGASGTIASDYVAKQPGDGTVLHMAHINSHALMPNLQKLGYDAEKDFQPIALVGVTPNLLICGQMQPAKTVKDLVALCKAEPGKISFGSAGPGSAQHLALEMFMLQAGVKAIHVPYKGSGPMLTDLIGGQVQYSFDTMTAATPHVKNGKAIAIAQTRQKRASGHPNVPTMSESGFPGFEATTWYGLVGPGKMPVGLARRMNEDVNKALVMPDVVEKLEASGAEDGGGSVDKFREFMHVEQVKWAKVIKEANVKVDA</sequence>
<dbReference type="RefSeq" id="WP_187075925.1">
    <property type="nucleotide sequence ID" value="NZ_JACORT010000003.1"/>
</dbReference>
<evidence type="ECO:0000256" key="1">
    <source>
        <dbReference type="ARBA" id="ARBA00006987"/>
    </source>
</evidence>
<comment type="caution">
    <text evidence="2">The sequence shown here is derived from an EMBL/GenBank/DDBJ whole genome shotgun (WGS) entry which is preliminary data.</text>
</comment>
<evidence type="ECO:0000313" key="3">
    <source>
        <dbReference type="Proteomes" id="UP000608513"/>
    </source>
</evidence>
<protein>
    <submittedName>
        <fullName evidence="2">Tripartite tricarboxylate transporter substrate binding protein</fullName>
    </submittedName>
</protein>
<organism evidence="2 3">
    <name type="scientific">Ramlibacter cellulosilyticus</name>
    <dbReference type="NCBI Taxonomy" id="2764187"/>
    <lineage>
        <taxon>Bacteria</taxon>
        <taxon>Pseudomonadati</taxon>
        <taxon>Pseudomonadota</taxon>
        <taxon>Betaproteobacteria</taxon>
        <taxon>Burkholderiales</taxon>
        <taxon>Comamonadaceae</taxon>
        <taxon>Ramlibacter</taxon>
    </lineage>
</organism>
<dbReference type="InterPro" id="IPR005064">
    <property type="entry name" value="BUG"/>
</dbReference>